<keyword evidence="3" id="KW-1185">Reference proteome</keyword>
<evidence type="ECO:0000313" key="3">
    <source>
        <dbReference type="Proteomes" id="UP001066276"/>
    </source>
</evidence>
<dbReference type="Proteomes" id="UP001066276">
    <property type="component" value="Chromosome 4_2"/>
</dbReference>
<dbReference type="SUPFAM" id="SSF53335">
    <property type="entry name" value="S-adenosyl-L-methionine-dependent methyltransferases"/>
    <property type="match status" value="1"/>
</dbReference>
<dbReference type="PANTHER" id="PTHR45036">
    <property type="entry name" value="METHYLTRANSFERASE LIKE 7B"/>
    <property type="match status" value="1"/>
</dbReference>
<sequence length="194" mass="21907">MGEHKKDLFSNLSEFAGSSGELRVLEVGCGSGANFQFYPRGCKVVCVDPNPNFQKYLSKNVAENEHVHFERFLIASGEHMSQVASGSVDVVVCTLVLCSVKSVEVFLKEVIRVLRPGGAYFFLEHVADDQHSWLHFIQQILQPTWVHIGDGCQLTRETWKDIENAPFTELKLRHIQGPFKYSIIRSHIIGYAVK</sequence>
<organism evidence="2 3">
    <name type="scientific">Pleurodeles waltl</name>
    <name type="common">Iberian ribbed newt</name>
    <dbReference type="NCBI Taxonomy" id="8319"/>
    <lineage>
        <taxon>Eukaryota</taxon>
        <taxon>Metazoa</taxon>
        <taxon>Chordata</taxon>
        <taxon>Craniata</taxon>
        <taxon>Vertebrata</taxon>
        <taxon>Euteleostomi</taxon>
        <taxon>Amphibia</taxon>
        <taxon>Batrachia</taxon>
        <taxon>Caudata</taxon>
        <taxon>Salamandroidea</taxon>
        <taxon>Salamandridae</taxon>
        <taxon>Pleurodelinae</taxon>
        <taxon>Pleurodeles</taxon>
    </lineage>
</organism>
<dbReference type="InterPro" id="IPR052356">
    <property type="entry name" value="Thiol_S-MT"/>
</dbReference>
<evidence type="ECO:0000313" key="2">
    <source>
        <dbReference type="EMBL" id="KAJ1160186.1"/>
    </source>
</evidence>
<dbReference type="PANTHER" id="PTHR45036:SF1">
    <property type="entry name" value="METHYLTRANSFERASE LIKE 7A"/>
    <property type="match status" value="1"/>
</dbReference>
<proteinExistence type="predicted"/>
<protein>
    <recommendedName>
        <fullName evidence="1">Methyltransferase type 11 domain-containing protein</fullName>
    </recommendedName>
</protein>
<accession>A0AAV7S5X0</accession>
<comment type="caution">
    <text evidence="2">The sequence shown here is derived from an EMBL/GenBank/DDBJ whole genome shotgun (WGS) entry which is preliminary data.</text>
</comment>
<evidence type="ECO:0000259" key="1">
    <source>
        <dbReference type="Pfam" id="PF08241"/>
    </source>
</evidence>
<dbReference type="EMBL" id="JANPWB010000008">
    <property type="protein sequence ID" value="KAJ1160186.1"/>
    <property type="molecule type" value="Genomic_DNA"/>
</dbReference>
<reference evidence="2" key="1">
    <citation type="journal article" date="2022" name="bioRxiv">
        <title>Sequencing and chromosome-scale assembly of the giantPleurodeles waltlgenome.</title>
        <authorList>
            <person name="Brown T."/>
            <person name="Elewa A."/>
            <person name="Iarovenko S."/>
            <person name="Subramanian E."/>
            <person name="Araus A.J."/>
            <person name="Petzold A."/>
            <person name="Susuki M."/>
            <person name="Suzuki K.-i.T."/>
            <person name="Hayashi T."/>
            <person name="Toyoda A."/>
            <person name="Oliveira C."/>
            <person name="Osipova E."/>
            <person name="Leigh N.D."/>
            <person name="Simon A."/>
            <person name="Yun M.H."/>
        </authorList>
    </citation>
    <scope>NUCLEOTIDE SEQUENCE</scope>
    <source>
        <strain evidence="2">20211129_DDA</strain>
        <tissue evidence="2">Liver</tissue>
    </source>
</reference>
<feature type="domain" description="Methyltransferase type 11" evidence="1">
    <location>
        <begin position="25"/>
        <end position="122"/>
    </location>
</feature>
<dbReference type="InterPro" id="IPR029063">
    <property type="entry name" value="SAM-dependent_MTases_sf"/>
</dbReference>
<dbReference type="Pfam" id="PF08241">
    <property type="entry name" value="Methyltransf_11"/>
    <property type="match status" value="1"/>
</dbReference>
<name>A0AAV7S5X0_PLEWA</name>
<gene>
    <name evidence="2" type="ORF">NDU88_000688</name>
</gene>
<dbReference type="CDD" id="cd02440">
    <property type="entry name" value="AdoMet_MTases"/>
    <property type="match status" value="1"/>
</dbReference>
<dbReference type="Gene3D" id="3.40.50.150">
    <property type="entry name" value="Vaccinia Virus protein VP39"/>
    <property type="match status" value="1"/>
</dbReference>
<dbReference type="AlphaFoldDB" id="A0AAV7S5X0"/>
<dbReference type="InterPro" id="IPR013216">
    <property type="entry name" value="Methyltransf_11"/>
</dbReference>
<dbReference type="GO" id="GO:0008757">
    <property type="term" value="F:S-adenosylmethionine-dependent methyltransferase activity"/>
    <property type="evidence" value="ECO:0007669"/>
    <property type="project" value="InterPro"/>
</dbReference>